<proteinExistence type="predicted"/>
<sequence>MSISRSPETLPTKTIPKTIVNHIEPVTPTQTNEVTSHPSSISPKSRPNLAPGNTGFGSGSVPVAGLVRRRSLRLASKLDFAECPIKSPTSGRRCKRKGDSGGNGACLAEDGKVESEIAGEVASPSVSPSENGGMNLDSSGSTIRVFEVEEKFESNAELGESGSGSAGDESNYDSLISGSKSSEEKGKRKLNMNNFSASECKADEGSQGFLNLRSGKRVVKRGMELGNPSFHGNDHLQGKIAENSKYPERGDDLGNGISTNKNGSAKRSRKTRKEDKRKEESEKGDSTSTGIDAVKLNFEFETHSFTGHAVQIDDSKLVDERKAEGGDRRGKKKLGDTSEQGVVTGNMEGGASVHHEGSTSRKRLSREEKGKGPMTEDELSPNVIHKAELALESKKKSSGDNSNSDVNRLTVNNAALQNQEELRNTNARGNRFMERFRDIARENASRFAHFAADEEDDHSSPEAEVEPETEDWPGPFSTAMKIIEDRAKKSMLAGSASSERKAASITWVPKRDKGQICAKVSVPSLQELSLNIVAKNADALVSLESVPDALKHKLSQLLCDSRRMNAHIFKLLVGGSPTEIRLRDCSWLTEEEFTKSFQMCDTTNLVVLQLDQCGRCMPDYVVLATLAETSKSLPRLTSLSISGACRLSDGGLYALVSSAPALRSINLSQCSLLTPASLNMLADSYGSLLKELYLDDCQSIDATVIVPSLKKLQGLEVLSVAGIQTVSDKFIKSYITSCGQKMKELVLRDCVKLTDSSTKVIAEHCPGLCALNLTNLCKLTDLSIKYLTNGCQALQTLKLCRNQFSDGALAAFVETNGESLKELSLNNVKKVDDHTALSLARHAKNLHTLDLSWCRNLTDNAVGFIVDSCLSLRLLKLFGCTQITDVFLNGHSNPGIRIVGLKLSPVLQDVRVPDHQEGALHYAVVTS</sequence>
<protein>
    <submittedName>
        <fullName evidence="1">Uncharacterized protein</fullName>
    </submittedName>
</protein>
<organism evidence="1 2">
    <name type="scientific">Bauhinia variegata</name>
    <name type="common">Purple orchid tree</name>
    <name type="synonym">Phanera variegata</name>
    <dbReference type="NCBI Taxonomy" id="167791"/>
    <lineage>
        <taxon>Eukaryota</taxon>
        <taxon>Viridiplantae</taxon>
        <taxon>Streptophyta</taxon>
        <taxon>Embryophyta</taxon>
        <taxon>Tracheophyta</taxon>
        <taxon>Spermatophyta</taxon>
        <taxon>Magnoliopsida</taxon>
        <taxon>eudicotyledons</taxon>
        <taxon>Gunneridae</taxon>
        <taxon>Pentapetalae</taxon>
        <taxon>rosids</taxon>
        <taxon>fabids</taxon>
        <taxon>Fabales</taxon>
        <taxon>Fabaceae</taxon>
        <taxon>Cercidoideae</taxon>
        <taxon>Cercideae</taxon>
        <taxon>Bauhiniinae</taxon>
        <taxon>Bauhinia</taxon>
    </lineage>
</organism>
<keyword evidence="2" id="KW-1185">Reference proteome</keyword>
<evidence type="ECO:0000313" key="1">
    <source>
        <dbReference type="EMBL" id="KAI4335217.1"/>
    </source>
</evidence>
<reference evidence="1 2" key="1">
    <citation type="journal article" date="2022" name="DNA Res.">
        <title>Chromosomal-level genome assembly of the orchid tree Bauhinia variegata (Leguminosae; Cercidoideae) supports the allotetraploid origin hypothesis of Bauhinia.</title>
        <authorList>
            <person name="Zhong Y."/>
            <person name="Chen Y."/>
            <person name="Zheng D."/>
            <person name="Pang J."/>
            <person name="Liu Y."/>
            <person name="Luo S."/>
            <person name="Meng S."/>
            <person name="Qian L."/>
            <person name="Wei D."/>
            <person name="Dai S."/>
            <person name="Zhou R."/>
        </authorList>
    </citation>
    <scope>NUCLEOTIDE SEQUENCE [LARGE SCALE GENOMIC DNA]</scope>
    <source>
        <strain evidence="1">BV-YZ2020</strain>
    </source>
</reference>
<dbReference type="EMBL" id="CM039431">
    <property type="protein sequence ID" value="KAI4335217.1"/>
    <property type="molecule type" value="Genomic_DNA"/>
</dbReference>
<comment type="caution">
    <text evidence="1">The sequence shown here is derived from an EMBL/GenBank/DDBJ whole genome shotgun (WGS) entry which is preliminary data.</text>
</comment>
<name>A0ACB9NFG3_BAUVA</name>
<dbReference type="Proteomes" id="UP000828941">
    <property type="component" value="Chromosome 6"/>
</dbReference>
<gene>
    <name evidence="1" type="ORF">L6164_013884</name>
</gene>
<evidence type="ECO:0000313" key="2">
    <source>
        <dbReference type="Proteomes" id="UP000828941"/>
    </source>
</evidence>
<accession>A0ACB9NFG3</accession>